<dbReference type="EMBL" id="CAUOFW020000725">
    <property type="protein sequence ID" value="CAK9135684.1"/>
    <property type="molecule type" value="Genomic_DNA"/>
</dbReference>
<comment type="caution">
    <text evidence="2">The sequence shown here is derived from an EMBL/GenBank/DDBJ whole genome shotgun (WGS) entry which is preliminary data.</text>
</comment>
<feature type="compositionally biased region" description="Basic and acidic residues" evidence="1">
    <location>
        <begin position="30"/>
        <end position="40"/>
    </location>
</feature>
<protein>
    <submittedName>
        <fullName evidence="2">Uncharacterized protein</fullName>
    </submittedName>
</protein>
<evidence type="ECO:0000256" key="1">
    <source>
        <dbReference type="SAM" id="MobiDB-lite"/>
    </source>
</evidence>
<evidence type="ECO:0000313" key="3">
    <source>
        <dbReference type="Proteomes" id="UP001642360"/>
    </source>
</evidence>
<sequence length="76" mass="8640">SHEELECRRKKSMEQLMVSEGKNPVTELAEGEKETKDKSNGKNFVEASAEQIKEKEIMQNSNYGKTNKETAYQGKS</sequence>
<gene>
    <name evidence="2" type="ORF">ILEXP_LOCUS2647</name>
</gene>
<organism evidence="2 3">
    <name type="scientific">Ilex paraguariensis</name>
    <name type="common">yerba mate</name>
    <dbReference type="NCBI Taxonomy" id="185542"/>
    <lineage>
        <taxon>Eukaryota</taxon>
        <taxon>Viridiplantae</taxon>
        <taxon>Streptophyta</taxon>
        <taxon>Embryophyta</taxon>
        <taxon>Tracheophyta</taxon>
        <taxon>Spermatophyta</taxon>
        <taxon>Magnoliopsida</taxon>
        <taxon>eudicotyledons</taxon>
        <taxon>Gunneridae</taxon>
        <taxon>Pentapetalae</taxon>
        <taxon>asterids</taxon>
        <taxon>campanulids</taxon>
        <taxon>Aquifoliales</taxon>
        <taxon>Aquifoliaceae</taxon>
        <taxon>Ilex</taxon>
    </lineage>
</organism>
<name>A0ABC8QYC2_9AQUA</name>
<accession>A0ABC8QYC2</accession>
<feature type="region of interest" description="Disordered" evidence="1">
    <location>
        <begin position="1"/>
        <end position="76"/>
    </location>
</feature>
<feature type="non-terminal residue" evidence="2">
    <location>
        <position position="1"/>
    </location>
</feature>
<feature type="compositionally biased region" description="Polar residues" evidence="1">
    <location>
        <begin position="58"/>
        <end position="76"/>
    </location>
</feature>
<reference evidence="2 3" key="1">
    <citation type="submission" date="2024-02" db="EMBL/GenBank/DDBJ databases">
        <authorList>
            <person name="Vignale AGUSTIN F."/>
            <person name="Sosa J E."/>
            <person name="Modenutti C."/>
        </authorList>
    </citation>
    <scope>NUCLEOTIDE SEQUENCE [LARGE SCALE GENOMIC DNA]</scope>
</reference>
<dbReference type="AlphaFoldDB" id="A0ABC8QYC2"/>
<evidence type="ECO:0000313" key="2">
    <source>
        <dbReference type="EMBL" id="CAK9135684.1"/>
    </source>
</evidence>
<keyword evidence="3" id="KW-1185">Reference proteome</keyword>
<dbReference type="Proteomes" id="UP001642360">
    <property type="component" value="Unassembled WGS sequence"/>
</dbReference>
<proteinExistence type="predicted"/>